<keyword evidence="1" id="KW-1133">Transmembrane helix</keyword>
<dbReference type="EMBL" id="MU866011">
    <property type="protein sequence ID" value="KAK4442600.1"/>
    <property type="molecule type" value="Genomic_DNA"/>
</dbReference>
<organism evidence="2 3">
    <name type="scientific">Podospora aff. communis PSN243</name>
    <dbReference type="NCBI Taxonomy" id="3040156"/>
    <lineage>
        <taxon>Eukaryota</taxon>
        <taxon>Fungi</taxon>
        <taxon>Dikarya</taxon>
        <taxon>Ascomycota</taxon>
        <taxon>Pezizomycotina</taxon>
        <taxon>Sordariomycetes</taxon>
        <taxon>Sordariomycetidae</taxon>
        <taxon>Sordariales</taxon>
        <taxon>Podosporaceae</taxon>
        <taxon>Podospora</taxon>
    </lineage>
</organism>
<evidence type="ECO:0000313" key="2">
    <source>
        <dbReference type="EMBL" id="KAK4442600.1"/>
    </source>
</evidence>
<proteinExistence type="predicted"/>
<protein>
    <recommendedName>
        <fullName evidence="4">Mid2 domain-containing protein</fullName>
    </recommendedName>
</protein>
<sequence>MLLFTSPKPSTSSANRIKTKPRTLNLKSNVYPASPLRRPLSQLTPILQPTQDYYTPRPPKPTTTAFFLPGVQKMRFSLPCLTLLLTTLPAILGAPIGTATTSVSHSIPTADVLTILTVRAYFNSSFPFPTPPITGATKVAVEPTPVDRMNDVDVVTSVLGNGDGDHHLDVPKLSDRQLVGIVVGTAAVVLVVVLFFIWLARRGCCVFPVPLPLPC</sequence>
<evidence type="ECO:0000313" key="3">
    <source>
        <dbReference type="Proteomes" id="UP001321760"/>
    </source>
</evidence>
<name>A0AAV9G2G7_9PEZI</name>
<evidence type="ECO:0000256" key="1">
    <source>
        <dbReference type="SAM" id="Phobius"/>
    </source>
</evidence>
<evidence type="ECO:0008006" key="4">
    <source>
        <dbReference type="Google" id="ProtNLM"/>
    </source>
</evidence>
<reference evidence="2" key="1">
    <citation type="journal article" date="2023" name="Mol. Phylogenet. Evol.">
        <title>Genome-scale phylogeny and comparative genomics of the fungal order Sordariales.</title>
        <authorList>
            <person name="Hensen N."/>
            <person name="Bonometti L."/>
            <person name="Westerberg I."/>
            <person name="Brannstrom I.O."/>
            <person name="Guillou S."/>
            <person name="Cros-Aarteil S."/>
            <person name="Calhoun S."/>
            <person name="Haridas S."/>
            <person name="Kuo A."/>
            <person name="Mondo S."/>
            <person name="Pangilinan J."/>
            <person name="Riley R."/>
            <person name="LaButti K."/>
            <person name="Andreopoulos B."/>
            <person name="Lipzen A."/>
            <person name="Chen C."/>
            <person name="Yan M."/>
            <person name="Daum C."/>
            <person name="Ng V."/>
            <person name="Clum A."/>
            <person name="Steindorff A."/>
            <person name="Ohm R.A."/>
            <person name="Martin F."/>
            <person name="Silar P."/>
            <person name="Natvig D.O."/>
            <person name="Lalanne C."/>
            <person name="Gautier V."/>
            <person name="Ament-Velasquez S.L."/>
            <person name="Kruys A."/>
            <person name="Hutchinson M.I."/>
            <person name="Powell A.J."/>
            <person name="Barry K."/>
            <person name="Miller A.N."/>
            <person name="Grigoriev I.V."/>
            <person name="Debuchy R."/>
            <person name="Gladieux P."/>
            <person name="Hiltunen Thoren M."/>
            <person name="Johannesson H."/>
        </authorList>
    </citation>
    <scope>NUCLEOTIDE SEQUENCE</scope>
    <source>
        <strain evidence="2">PSN243</strain>
    </source>
</reference>
<dbReference type="AlphaFoldDB" id="A0AAV9G2G7"/>
<keyword evidence="1" id="KW-0812">Transmembrane</keyword>
<dbReference type="Proteomes" id="UP001321760">
    <property type="component" value="Unassembled WGS sequence"/>
</dbReference>
<reference evidence="2" key="2">
    <citation type="submission" date="2023-05" db="EMBL/GenBank/DDBJ databases">
        <authorList>
            <consortium name="Lawrence Berkeley National Laboratory"/>
            <person name="Steindorff A."/>
            <person name="Hensen N."/>
            <person name="Bonometti L."/>
            <person name="Westerberg I."/>
            <person name="Brannstrom I.O."/>
            <person name="Guillou S."/>
            <person name="Cros-Aarteil S."/>
            <person name="Calhoun S."/>
            <person name="Haridas S."/>
            <person name="Kuo A."/>
            <person name="Mondo S."/>
            <person name="Pangilinan J."/>
            <person name="Riley R."/>
            <person name="Labutti K."/>
            <person name="Andreopoulos B."/>
            <person name="Lipzen A."/>
            <person name="Chen C."/>
            <person name="Yanf M."/>
            <person name="Daum C."/>
            <person name="Ng V."/>
            <person name="Clum A."/>
            <person name="Ohm R."/>
            <person name="Martin F."/>
            <person name="Silar P."/>
            <person name="Natvig D."/>
            <person name="Lalanne C."/>
            <person name="Gautier V."/>
            <person name="Ament-Velasquez S.L."/>
            <person name="Kruys A."/>
            <person name="Hutchinson M.I."/>
            <person name="Powell A.J."/>
            <person name="Barry K."/>
            <person name="Miller A.N."/>
            <person name="Grigoriev I.V."/>
            <person name="Debuchy R."/>
            <person name="Gladieux P."/>
            <person name="Thoren M.H."/>
            <person name="Johannesson H."/>
        </authorList>
    </citation>
    <scope>NUCLEOTIDE SEQUENCE</scope>
    <source>
        <strain evidence="2">PSN243</strain>
    </source>
</reference>
<comment type="caution">
    <text evidence="2">The sequence shown here is derived from an EMBL/GenBank/DDBJ whole genome shotgun (WGS) entry which is preliminary data.</text>
</comment>
<gene>
    <name evidence="2" type="ORF">QBC34DRAFT_418427</name>
</gene>
<keyword evidence="1" id="KW-0472">Membrane</keyword>
<keyword evidence="3" id="KW-1185">Reference proteome</keyword>
<feature type="transmembrane region" description="Helical" evidence="1">
    <location>
        <begin position="178"/>
        <end position="200"/>
    </location>
</feature>
<accession>A0AAV9G2G7</accession>